<feature type="non-terminal residue" evidence="6">
    <location>
        <position position="68"/>
    </location>
</feature>
<evidence type="ECO:0000256" key="3">
    <source>
        <dbReference type="ARBA" id="ARBA00023125"/>
    </source>
</evidence>
<keyword evidence="2" id="KW-0805">Transcription regulation</keyword>
<reference evidence="6" key="1">
    <citation type="submission" date="2020-12" db="EMBL/GenBank/DDBJ databases">
        <authorList>
            <consortium name="Clinical and Environmental Microbiology Branch: Whole genome sequencing antimicrobial resistance pathogens in the healthcare setting"/>
        </authorList>
    </citation>
    <scope>NUCLEOTIDE SEQUENCE</scope>
    <source>
        <strain evidence="6">2018HL-00813</strain>
    </source>
</reference>
<dbReference type="InterPro" id="IPR036390">
    <property type="entry name" value="WH_DNA-bd_sf"/>
</dbReference>
<dbReference type="PRINTS" id="PR00039">
    <property type="entry name" value="HTHLYSR"/>
</dbReference>
<dbReference type="SUPFAM" id="SSF46785">
    <property type="entry name" value="Winged helix' DNA-binding domain"/>
    <property type="match status" value="1"/>
</dbReference>
<evidence type="ECO:0000313" key="6">
    <source>
        <dbReference type="EMBL" id="EGY2377475.1"/>
    </source>
</evidence>
<dbReference type="GO" id="GO:0003677">
    <property type="term" value="F:DNA binding"/>
    <property type="evidence" value="ECO:0007669"/>
    <property type="project" value="UniProtKB-KW"/>
</dbReference>
<dbReference type="AlphaFoldDB" id="A0A9P2LBD8"/>
<evidence type="ECO:0000256" key="2">
    <source>
        <dbReference type="ARBA" id="ARBA00023015"/>
    </source>
</evidence>
<dbReference type="Gene3D" id="1.10.10.10">
    <property type="entry name" value="Winged helix-like DNA-binding domain superfamily/Winged helix DNA-binding domain"/>
    <property type="match status" value="1"/>
</dbReference>
<keyword evidence="4" id="KW-0804">Transcription</keyword>
<protein>
    <submittedName>
        <fullName evidence="6">LysR family transcriptional regulator</fullName>
    </submittedName>
</protein>
<name>A0A9P2LBD8_ACIBA</name>
<dbReference type="PROSITE" id="PS50931">
    <property type="entry name" value="HTH_LYSR"/>
    <property type="match status" value="1"/>
</dbReference>
<comment type="caution">
    <text evidence="6">The sequence shown here is derived from an EMBL/GenBank/DDBJ whole genome shotgun (WGS) entry which is preliminary data.</text>
</comment>
<dbReference type="InterPro" id="IPR036388">
    <property type="entry name" value="WH-like_DNA-bd_sf"/>
</dbReference>
<evidence type="ECO:0000256" key="1">
    <source>
        <dbReference type="ARBA" id="ARBA00009437"/>
    </source>
</evidence>
<dbReference type="PANTHER" id="PTHR30346:SF30">
    <property type="entry name" value="SMALL NEUTRAL PROTEASE REGULATORY PROTEIN"/>
    <property type="match status" value="1"/>
</dbReference>
<evidence type="ECO:0000256" key="4">
    <source>
        <dbReference type="ARBA" id="ARBA00023163"/>
    </source>
</evidence>
<feature type="domain" description="HTH lysR-type" evidence="5">
    <location>
        <begin position="1"/>
        <end position="58"/>
    </location>
</feature>
<proteinExistence type="inferred from homology"/>
<gene>
    <name evidence="6" type="ORF">JHZ39_001845</name>
</gene>
<dbReference type="FunFam" id="1.10.10.10:FF:000001">
    <property type="entry name" value="LysR family transcriptional regulator"/>
    <property type="match status" value="1"/>
</dbReference>
<keyword evidence="3" id="KW-0238">DNA-binding</keyword>
<organism evidence="6">
    <name type="scientific">Acinetobacter baumannii</name>
    <dbReference type="NCBI Taxonomy" id="470"/>
    <lineage>
        <taxon>Bacteria</taxon>
        <taxon>Pseudomonadati</taxon>
        <taxon>Pseudomonadota</taxon>
        <taxon>Gammaproteobacteria</taxon>
        <taxon>Moraxellales</taxon>
        <taxon>Moraxellaceae</taxon>
        <taxon>Acinetobacter</taxon>
        <taxon>Acinetobacter calcoaceticus/baumannii complex</taxon>
    </lineage>
</organism>
<dbReference type="GO" id="GO:0032993">
    <property type="term" value="C:protein-DNA complex"/>
    <property type="evidence" value="ECO:0007669"/>
    <property type="project" value="TreeGrafter"/>
</dbReference>
<sequence length="68" mass="7742">MELRHIRYFLAVAEEKNFTKAAQRLNMSQPPLSMQIRDLEEELGADLFIRSPHGVELTEAGLAFLNAI</sequence>
<dbReference type="InterPro" id="IPR000847">
    <property type="entry name" value="LysR_HTH_N"/>
</dbReference>
<dbReference type="Pfam" id="PF00126">
    <property type="entry name" value="HTH_1"/>
    <property type="match status" value="1"/>
</dbReference>
<accession>A0A9P2LBD8</accession>
<dbReference type="PANTHER" id="PTHR30346">
    <property type="entry name" value="TRANSCRIPTIONAL DUAL REGULATOR HCAR-RELATED"/>
    <property type="match status" value="1"/>
</dbReference>
<evidence type="ECO:0000259" key="5">
    <source>
        <dbReference type="PROSITE" id="PS50931"/>
    </source>
</evidence>
<dbReference type="GO" id="GO:0003700">
    <property type="term" value="F:DNA-binding transcription factor activity"/>
    <property type="evidence" value="ECO:0007669"/>
    <property type="project" value="InterPro"/>
</dbReference>
<dbReference type="EMBL" id="AAYLMQ010000019">
    <property type="protein sequence ID" value="EGY2377475.1"/>
    <property type="molecule type" value="Genomic_DNA"/>
</dbReference>
<comment type="similarity">
    <text evidence="1">Belongs to the LysR transcriptional regulatory family.</text>
</comment>